<dbReference type="Proteomes" id="UP000748752">
    <property type="component" value="Unassembled WGS sequence"/>
</dbReference>
<comment type="caution">
    <text evidence="2">The sequence shown here is derived from an EMBL/GenBank/DDBJ whole genome shotgun (WGS) entry which is preliminary data.</text>
</comment>
<feature type="region of interest" description="Disordered" evidence="1">
    <location>
        <begin position="388"/>
        <end position="424"/>
    </location>
</feature>
<gene>
    <name evidence="2" type="ORF">CKO31_05315</name>
</gene>
<dbReference type="RefSeq" id="WP_200234760.1">
    <property type="nucleotide sequence ID" value="NZ_NRRV01000009.1"/>
</dbReference>
<name>A0ABS1CE62_9GAMM</name>
<evidence type="ECO:0000313" key="2">
    <source>
        <dbReference type="EMBL" id="MBK1630170.1"/>
    </source>
</evidence>
<evidence type="ECO:0000256" key="1">
    <source>
        <dbReference type="SAM" id="MobiDB-lite"/>
    </source>
</evidence>
<feature type="compositionally biased region" description="Low complexity" evidence="1">
    <location>
        <begin position="407"/>
        <end position="424"/>
    </location>
</feature>
<proteinExistence type="predicted"/>
<evidence type="ECO:0000313" key="3">
    <source>
        <dbReference type="Proteomes" id="UP000748752"/>
    </source>
</evidence>
<accession>A0ABS1CE62</accession>
<sequence>MSASAAEPVSLVWGGAFIRGASTEIQVRLDTASPQPTTVRVSSGPSEVSIAAPTNYPGPVVVPLHPGADGVVDVLLRDGAGSEHRHRLQLTPVAEPLNVDAAQGVLPRTASGYGPVAMLHMTRARLASLDAAEAAALAGYLAACGRMVVADAHGAVLEPLRAAAGCGGVFVAGAQAPDAPAHAPAALPSPSPDSARATDRLALWLLPYPLLLLALASLPGTHTPIAGLAPRRARLGPWLLAVPPAMAMVLWIGLPQTLPSARLDRTALMNVADSTYRWQGILTLSGSGAAVSLPPLSTPPIAVDGGRQQLSASADGTELRLPRPRQLLAERQYRLAGTASSPWQLEARLASGELHLGNLGRRNVPRGRLFIADPQHPGQRRAIPTPALAASESQSLPLPSVGRAGQPTAPSAAPAEAAADIPGASPPTALLPALLLPLPPTVGTDPRIETTGSIIVTLTGDAG</sequence>
<protein>
    <submittedName>
        <fullName evidence="2">Uncharacterized protein</fullName>
    </submittedName>
</protein>
<dbReference type="EMBL" id="NRRV01000009">
    <property type="protein sequence ID" value="MBK1630170.1"/>
    <property type="molecule type" value="Genomic_DNA"/>
</dbReference>
<organism evidence="2 3">
    <name type="scientific">Thiohalocapsa halophila</name>
    <dbReference type="NCBI Taxonomy" id="69359"/>
    <lineage>
        <taxon>Bacteria</taxon>
        <taxon>Pseudomonadati</taxon>
        <taxon>Pseudomonadota</taxon>
        <taxon>Gammaproteobacteria</taxon>
        <taxon>Chromatiales</taxon>
        <taxon>Chromatiaceae</taxon>
        <taxon>Thiohalocapsa</taxon>
    </lineage>
</organism>
<keyword evidence="3" id="KW-1185">Reference proteome</keyword>
<reference evidence="2 3" key="1">
    <citation type="journal article" date="2020" name="Microorganisms">
        <title>Osmotic Adaptation and Compatible Solute Biosynthesis of Phototrophic Bacteria as Revealed from Genome Analyses.</title>
        <authorList>
            <person name="Imhoff J.F."/>
            <person name="Rahn T."/>
            <person name="Kunzel S."/>
            <person name="Keller A."/>
            <person name="Neulinger S.C."/>
        </authorList>
    </citation>
    <scope>NUCLEOTIDE SEQUENCE [LARGE SCALE GENOMIC DNA]</scope>
    <source>
        <strain evidence="2 3">DSM 6210</strain>
    </source>
</reference>